<dbReference type="InterPro" id="IPR049559">
    <property type="entry name" value="Rrp6p-like_exo"/>
</dbReference>
<dbReference type="SMART" id="SM00474">
    <property type="entry name" value="35EXOc"/>
    <property type="match status" value="1"/>
</dbReference>
<dbReference type="SUPFAM" id="SSF47819">
    <property type="entry name" value="HRDC-like"/>
    <property type="match status" value="1"/>
</dbReference>
<dbReference type="GO" id="GO:0071038">
    <property type="term" value="P:TRAMP-dependent tRNA surveillance pathway"/>
    <property type="evidence" value="ECO:0007669"/>
    <property type="project" value="TreeGrafter"/>
</dbReference>
<dbReference type="FunFam" id="1.10.150.80:FF:000001">
    <property type="entry name" value="Putative exosome component 10"/>
    <property type="match status" value="1"/>
</dbReference>
<name>A0A9P4V392_9PLEO</name>
<dbReference type="Pfam" id="PF00570">
    <property type="entry name" value="HRDC"/>
    <property type="match status" value="1"/>
</dbReference>
<accession>A0A9P4V392</accession>
<sequence length="801" mass="89887">MDSFKALQDSISAALVSTTRSATQLRGADIPFQRSLNPALGTALDSQNARLLELAQRLLGNAATSSDVVGPKLSDVEAIDGNWKGIVDIVDSLLEKADISLDEYTGVVKRLSPPGDQAASASKSRPAFPKNVHYPKPQLSFDNVPRNTETGAFRPLITSKPHAKVSMDQCLRLFKDKTGRDQYPHPYETEIQSYEYPPSVYQESEPQPYHSFDATTATYVDTPEALATMLAELKTAKEIAIDLEHHDNRTYIGLLSLMQISTRDKDWIVDTLQPWRRRLECLNEVFADPSIIKVLHGAYMDIVWLQRDLGLYVVGLFDTFHAARSLGYPGAGLAYLLNRFTGFQAQKQYQLADWRVRPLSNELFKYAQADTHFLLYVYDNMRNELVRKSDFDDPEKNKVHDVLVKSQETALQRYENPVYDMENGLGPIGWYRPLSKTPVQYTPQQFSVFREIHKWRDDVARVEDESTNFVMPNHTVFSIARTMPKDGAELTSVLPPNNHIPRTRVEELLAVIRKAKDADEQPDLIETLKRISEMEYAARIASRSANVAVQSAAPKPAPALQRPPPVAVLETPDLRALSSSFWGKLLSKGMAEQRRPMSTVSINLALPLPPLTAEIFSEANGAEVEESPSVGKTEHTFVPKDQRPAEDTRSDIFIVKQLGGHKRKRTEVDEAPHPFQTDELMLEDTDADNVQGQDEKAREKARKKAAKKAAKKQKSRDLPPTNEEALDDGEEEPAFDYANAPSVLRAQEVEAQRAKGKKKKDKKDRKKKDQAFNPYAALQDAPKGLPRSQKEGPGKSKTFLS</sequence>
<feature type="region of interest" description="Disordered" evidence="9">
    <location>
        <begin position="623"/>
        <end position="801"/>
    </location>
</feature>
<dbReference type="GO" id="GO:0071037">
    <property type="term" value="P:nuclear polyadenylation-dependent snRNA catabolic process"/>
    <property type="evidence" value="ECO:0007669"/>
    <property type="project" value="TreeGrafter"/>
</dbReference>
<dbReference type="GO" id="GO:0071035">
    <property type="term" value="P:nuclear polyadenylation-dependent rRNA catabolic process"/>
    <property type="evidence" value="ECO:0007669"/>
    <property type="project" value="TreeGrafter"/>
</dbReference>
<evidence type="ECO:0000256" key="8">
    <source>
        <dbReference type="ARBA" id="ARBA00043957"/>
    </source>
</evidence>
<dbReference type="GO" id="GO:0005730">
    <property type="term" value="C:nucleolus"/>
    <property type="evidence" value="ECO:0007669"/>
    <property type="project" value="TreeGrafter"/>
</dbReference>
<evidence type="ECO:0000259" key="10">
    <source>
        <dbReference type="PROSITE" id="PS50967"/>
    </source>
</evidence>
<evidence type="ECO:0000313" key="11">
    <source>
        <dbReference type="EMBL" id="KAF2738252.1"/>
    </source>
</evidence>
<dbReference type="InterPro" id="IPR036397">
    <property type="entry name" value="RNaseH_sf"/>
</dbReference>
<dbReference type="Pfam" id="PF08066">
    <property type="entry name" value="PMC2NT"/>
    <property type="match status" value="1"/>
</dbReference>
<dbReference type="Gene3D" id="1.10.150.80">
    <property type="entry name" value="HRDC domain"/>
    <property type="match status" value="1"/>
</dbReference>
<protein>
    <recommendedName>
        <fullName evidence="10">HRDC domain-containing protein</fullName>
    </recommendedName>
</protein>
<dbReference type="GO" id="GO:0000166">
    <property type="term" value="F:nucleotide binding"/>
    <property type="evidence" value="ECO:0007669"/>
    <property type="project" value="InterPro"/>
</dbReference>
<dbReference type="SMART" id="SM00341">
    <property type="entry name" value="HRDC"/>
    <property type="match status" value="1"/>
</dbReference>
<dbReference type="SUPFAM" id="SSF53098">
    <property type="entry name" value="Ribonuclease H-like"/>
    <property type="match status" value="1"/>
</dbReference>
<dbReference type="EMBL" id="ML996110">
    <property type="protein sequence ID" value="KAF2738252.1"/>
    <property type="molecule type" value="Genomic_DNA"/>
</dbReference>
<evidence type="ECO:0000256" key="3">
    <source>
        <dbReference type="ARBA" id="ARBA00022722"/>
    </source>
</evidence>
<dbReference type="GO" id="GO:0000175">
    <property type="term" value="F:3'-5'-RNA exonuclease activity"/>
    <property type="evidence" value="ECO:0007669"/>
    <property type="project" value="InterPro"/>
</dbReference>
<evidence type="ECO:0000256" key="6">
    <source>
        <dbReference type="ARBA" id="ARBA00022839"/>
    </source>
</evidence>
<dbReference type="GO" id="GO:0003727">
    <property type="term" value="F:single-stranded RNA binding"/>
    <property type="evidence" value="ECO:0007669"/>
    <property type="project" value="TreeGrafter"/>
</dbReference>
<feature type="compositionally biased region" description="Acidic residues" evidence="9">
    <location>
        <begin position="724"/>
        <end position="734"/>
    </location>
</feature>
<feature type="region of interest" description="Disordered" evidence="9">
    <location>
        <begin position="110"/>
        <end position="145"/>
    </location>
</feature>
<dbReference type="CDD" id="cd06147">
    <property type="entry name" value="Rrp6p_like_exo"/>
    <property type="match status" value="1"/>
</dbReference>
<evidence type="ECO:0000256" key="5">
    <source>
        <dbReference type="ARBA" id="ARBA00022835"/>
    </source>
</evidence>
<dbReference type="GO" id="GO:0071040">
    <property type="term" value="P:nuclear polyadenylation-dependent antisense transcript catabolic process"/>
    <property type="evidence" value="ECO:0007669"/>
    <property type="project" value="TreeGrafter"/>
</dbReference>
<comment type="subcellular location">
    <subcellularLocation>
        <location evidence="1">Nucleus</location>
    </subcellularLocation>
</comment>
<dbReference type="OrthoDB" id="2250022at2759"/>
<dbReference type="InterPro" id="IPR012337">
    <property type="entry name" value="RNaseH-like_sf"/>
</dbReference>
<dbReference type="InterPro" id="IPR044876">
    <property type="entry name" value="HRDC_dom_sf"/>
</dbReference>
<keyword evidence="5" id="KW-0271">Exosome</keyword>
<feature type="compositionally biased region" description="Basic residues" evidence="9">
    <location>
        <begin position="754"/>
        <end position="768"/>
    </location>
</feature>
<dbReference type="InterPro" id="IPR010997">
    <property type="entry name" value="HRDC-like_sf"/>
</dbReference>
<dbReference type="GO" id="GO:0000467">
    <property type="term" value="P:exonucleolytic trimming to generate mature 3'-end of 5.8S rRNA from tricistronic rRNA transcript (SSU-rRNA, 5.8S rRNA, LSU-rRNA)"/>
    <property type="evidence" value="ECO:0007669"/>
    <property type="project" value="InterPro"/>
</dbReference>
<keyword evidence="7" id="KW-0539">Nucleus</keyword>
<dbReference type="GO" id="GO:0071039">
    <property type="term" value="P:nuclear polyadenylation-dependent CUT catabolic process"/>
    <property type="evidence" value="ECO:0007669"/>
    <property type="project" value="TreeGrafter"/>
</dbReference>
<proteinExistence type="inferred from homology"/>
<dbReference type="Gene3D" id="3.30.420.10">
    <property type="entry name" value="Ribonuclease H-like superfamily/Ribonuclease H"/>
    <property type="match status" value="1"/>
</dbReference>
<reference evidence="11" key="1">
    <citation type="journal article" date="2020" name="Stud. Mycol.">
        <title>101 Dothideomycetes genomes: a test case for predicting lifestyles and emergence of pathogens.</title>
        <authorList>
            <person name="Haridas S."/>
            <person name="Albert R."/>
            <person name="Binder M."/>
            <person name="Bloem J."/>
            <person name="Labutti K."/>
            <person name="Salamov A."/>
            <person name="Andreopoulos B."/>
            <person name="Baker S."/>
            <person name="Barry K."/>
            <person name="Bills G."/>
            <person name="Bluhm B."/>
            <person name="Cannon C."/>
            <person name="Castanera R."/>
            <person name="Culley D."/>
            <person name="Daum C."/>
            <person name="Ezra D."/>
            <person name="Gonzalez J."/>
            <person name="Henrissat B."/>
            <person name="Kuo A."/>
            <person name="Liang C."/>
            <person name="Lipzen A."/>
            <person name="Lutzoni F."/>
            <person name="Magnuson J."/>
            <person name="Mondo S."/>
            <person name="Nolan M."/>
            <person name="Ohm R."/>
            <person name="Pangilinan J."/>
            <person name="Park H.-J."/>
            <person name="Ramirez L."/>
            <person name="Alfaro M."/>
            <person name="Sun H."/>
            <person name="Tritt A."/>
            <person name="Yoshinaga Y."/>
            <person name="Zwiers L.-H."/>
            <person name="Turgeon B."/>
            <person name="Goodwin S."/>
            <person name="Spatafora J."/>
            <person name="Crous P."/>
            <person name="Grigoriev I."/>
        </authorList>
    </citation>
    <scope>NUCLEOTIDE SEQUENCE</scope>
    <source>
        <strain evidence="11">CBS 125425</strain>
    </source>
</reference>
<dbReference type="FunFam" id="3.30.420.10:FF:000059">
    <property type="entry name" value="Exosome complex exonuclease Rrp6"/>
    <property type="match status" value="1"/>
</dbReference>
<gene>
    <name evidence="11" type="ORF">EJ04DRAFT_541437</name>
</gene>
<feature type="compositionally biased region" description="Basic residues" evidence="9">
    <location>
        <begin position="699"/>
        <end position="714"/>
    </location>
</feature>
<dbReference type="GO" id="GO:0000176">
    <property type="term" value="C:nuclear exosome (RNase complex)"/>
    <property type="evidence" value="ECO:0007669"/>
    <property type="project" value="InterPro"/>
</dbReference>
<dbReference type="InterPro" id="IPR012588">
    <property type="entry name" value="Exosome-assoc_fac_Rrp6_N"/>
</dbReference>
<keyword evidence="4" id="KW-0378">Hydrolase</keyword>
<dbReference type="GO" id="GO:0071036">
    <property type="term" value="P:nuclear polyadenylation-dependent snoRNA catabolic process"/>
    <property type="evidence" value="ECO:0007669"/>
    <property type="project" value="TreeGrafter"/>
</dbReference>
<evidence type="ECO:0000313" key="12">
    <source>
        <dbReference type="Proteomes" id="UP000799444"/>
    </source>
</evidence>
<comment type="similarity">
    <text evidence="8">Belongs to the exosome component 10/RRP6 family.</text>
</comment>
<dbReference type="GO" id="GO:0071044">
    <property type="term" value="P:histone mRNA catabolic process"/>
    <property type="evidence" value="ECO:0007669"/>
    <property type="project" value="TreeGrafter"/>
</dbReference>
<dbReference type="Pfam" id="PF01612">
    <property type="entry name" value="DNA_pol_A_exo1"/>
    <property type="match status" value="1"/>
</dbReference>
<dbReference type="PANTHER" id="PTHR12124">
    <property type="entry name" value="POLYMYOSITIS/SCLERODERMA AUTOANTIGEN-RELATED"/>
    <property type="match status" value="1"/>
</dbReference>
<keyword evidence="2" id="KW-0698">rRNA processing</keyword>
<keyword evidence="12" id="KW-1185">Reference proteome</keyword>
<dbReference type="PROSITE" id="PS50967">
    <property type="entry name" value="HRDC"/>
    <property type="match status" value="1"/>
</dbReference>
<evidence type="ECO:0000256" key="4">
    <source>
        <dbReference type="ARBA" id="ARBA00022801"/>
    </source>
</evidence>
<dbReference type="Proteomes" id="UP000799444">
    <property type="component" value="Unassembled WGS sequence"/>
</dbReference>
<evidence type="ECO:0000256" key="1">
    <source>
        <dbReference type="ARBA" id="ARBA00004123"/>
    </source>
</evidence>
<dbReference type="InterPro" id="IPR002562">
    <property type="entry name" value="3'-5'_exonuclease_dom"/>
</dbReference>
<keyword evidence="6" id="KW-0269">Exonuclease</keyword>
<feature type="domain" description="HRDC" evidence="10">
    <location>
        <begin position="442"/>
        <end position="522"/>
    </location>
</feature>
<dbReference type="InterPro" id="IPR002121">
    <property type="entry name" value="HRDC_dom"/>
</dbReference>
<dbReference type="InterPro" id="IPR045092">
    <property type="entry name" value="Rrp6-like"/>
</dbReference>
<dbReference type="PANTHER" id="PTHR12124:SF47">
    <property type="entry name" value="EXOSOME COMPONENT 10"/>
    <property type="match status" value="1"/>
</dbReference>
<evidence type="ECO:0000256" key="2">
    <source>
        <dbReference type="ARBA" id="ARBA00022552"/>
    </source>
</evidence>
<evidence type="ECO:0000256" key="7">
    <source>
        <dbReference type="ARBA" id="ARBA00023242"/>
    </source>
</evidence>
<keyword evidence="3" id="KW-0540">Nuclease</keyword>
<organism evidence="11 12">
    <name type="scientific">Polyplosphaeria fusca</name>
    <dbReference type="NCBI Taxonomy" id="682080"/>
    <lineage>
        <taxon>Eukaryota</taxon>
        <taxon>Fungi</taxon>
        <taxon>Dikarya</taxon>
        <taxon>Ascomycota</taxon>
        <taxon>Pezizomycotina</taxon>
        <taxon>Dothideomycetes</taxon>
        <taxon>Pleosporomycetidae</taxon>
        <taxon>Pleosporales</taxon>
        <taxon>Tetraplosphaeriaceae</taxon>
        <taxon>Polyplosphaeria</taxon>
    </lineage>
</organism>
<comment type="caution">
    <text evidence="11">The sequence shown here is derived from an EMBL/GenBank/DDBJ whole genome shotgun (WGS) entry which is preliminary data.</text>
</comment>
<feature type="compositionally biased region" description="Basic and acidic residues" evidence="9">
    <location>
        <begin position="632"/>
        <end position="650"/>
    </location>
</feature>
<dbReference type="AlphaFoldDB" id="A0A9P4V392"/>
<evidence type="ECO:0000256" key="9">
    <source>
        <dbReference type="SAM" id="MobiDB-lite"/>
    </source>
</evidence>
<dbReference type="GO" id="GO:0071051">
    <property type="term" value="P:poly(A)-dependent snoRNA 3'-end processing"/>
    <property type="evidence" value="ECO:0007669"/>
    <property type="project" value="TreeGrafter"/>
</dbReference>